<dbReference type="SUPFAM" id="SSF52374">
    <property type="entry name" value="Nucleotidylyl transferase"/>
    <property type="match status" value="1"/>
</dbReference>
<name>A0A0F9K0P2_9ZZZZ</name>
<evidence type="ECO:0000313" key="6">
    <source>
        <dbReference type="EMBL" id="KKM15698.1"/>
    </source>
</evidence>
<proteinExistence type="predicted"/>
<keyword evidence="1" id="KW-0436">Ligase</keyword>
<evidence type="ECO:0000256" key="1">
    <source>
        <dbReference type="ARBA" id="ARBA00022598"/>
    </source>
</evidence>
<dbReference type="GO" id="GO:0006424">
    <property type="term" value="P:glutamyl-tRNA aminoacylation"/>
    <property type="evidence" value="ECO:0007669"/>
    <property type="project" value="TreeGrafter"/>
</dbReference>
<dbReference type="AlphaFoldDB" id="A0A0F9K0P2"/>
<gene>
    <name evidence="6" type="ORF">LCGC14_1693450</name>
</gene>
<feature type="domain" description="Glutamyl/glutaminyl-tRNA synthetase class Ib catalytic" evidence="5">
    <location>
        <begin position="4"/>
        <end position="94"/>
    </location>
</feature>
<dbReference type="InterPro" id="IPR049940">
    <property type="entry name" value="GluQ/Sye"/>
</dbReference>
<organism evidence="6">
    <name type="scientific">marine sediment metagenome</name>
    <dbReference type="NCBI Taxonomy" id="412755"/>
    <lineage>
        <taxon>unclassified sequences</taxon>
        <taxon>metagenomes</taxon>
        <taxon>ecological metagenomes</taxon>
    </lineage>
</organism>
<dbReference type="GO" id="GO:0005829">
    <property type="term" value="C:cytosol"/>
    <property type="evidence" value="ECO:0007669"/>
    <property type="project" value="TreeGrafter"/>
</dbReference>
<keyword evidence="2" id="KW-0547">Nucleotide-binding</keyword>
<reference evidence="6" key="1">
    <citation type="journal article" date="2015" name="Nature">
        <title>Complex archaea that bridge the gap between prokaryotes and eukaryotes.</title>
        <authorList>
            <person name="Spang A."/>
            <person name="Saw J.H."/>
            <person name="Jorgensen S.L."/>
            <person name="Zaremba-Niedzwiedzka K."/>
            <person name="Martijn J."/>
            <person name="Lind A.E."/>
            <person name="van Eijk R."/>
            <person name="Schleper C."/>
            <person name="Guy L."/>
            <person name="Ettema T.J."/>
        </authorList>
    </citation>
    <scope>NUCLEOTIDE SEQUENCE</scope>
</reference>
<evidence type="ECO:0000256" key="2">
    <source>
        <dbReference type="ARBA" id="ARBA00022741"/>
    </source>
</evidence>
<dbReference type="PANTHER" id="PTHR43311">
    <property type="entry name" value="GLUTAMATE--TRNA LIGASE"/>
    <property type="match status" value="1"/>
</dbReference>
<sequence>MKYNTRIAPSPTGDMHFGTCRTAYFNWLAARASGGSFLLRIDDTDKKRSKKKHVKTILATMKWLGLDYDEIVYQSDRFDRYRSLAKALVDIGDATVLDNGAIAFNKPEKFLKKWKDNVAGWVKISDKDKENVDGLIMIKEDGSPTYNWASIIDDQDYQINYIIRGNDHLSNTTKQVLVYNSMGHPLPEFAHVGLIHYQKKKLSKRDDSAGMLYYRDRGYDPDAVLNFMLRLGWGPRKDDKTTKTIDRERALELFLDGGKMRAAPSNMDLNMLEAFDRKYKAQKG</sequence>
<accession>A0A0F9K0P2</accession>
<dbReference type="GO" id="GO:0005524">
    <property type="term" value="F:ATP binding"/>
    <property type="evidence" value="ECO:0007669"/>
    <property type="project" value="UniProtKB-KW"/>
</dbReference>
<dbReference type="PANTHER" id="PTHR43311:SF2">
    <property type="entry name" value="GLUTAMATE--TRNA LIGASE, MITOCHONDRIAL-RELATED"/>
    <property type="match status" value="1"/>
</dbReference>
<dbReference type="PRINTS" id="PR00987">
    <property type="entry name" value="TRNASYNTHGLU"/>
</dbReference>
<keyword evidence="3" id="KW-0067">ATP-binding</keyword>
<feature type="domain" description="Glutamyl/glutaminyl-tRNA synthetase class Ib catalytic" evidence="5">
    <location>
        <begin position="104"/>
        <end position="250"/>
    </location>
</feature>
<dbReference type="EMBL" id="LAZR01014843">
    <property type="protein sequence ID" value="KKM15698.1"/>
    <property type="molecule type" value="Genomic_DNA"/>
</dbReference>
<evidence type="ECO:0000256" key="3">
    <source>
        <dbReference type="ARBA" id="ARBA00022840"/>
    </source>
</evidence>
<dbReference type="InterPro" id="IPR000924">
    <property type="entry name" value="Glu/Gln-tRNA-synth"/>
</dbReference>
<dbReference type="Gene3D" id="3.40.50.620">
    <property type="entry name" value="HUPs"/>
    <property type="match status" value="2"/>
</dbReference>
<evidence type="ECO:0000256" key="4">
    <source>
        <dbReference type="ARBA" id="ARBA00023146"/>
    </source>
</evidence>
<dbReference type="Pfam" id="PF00749">
    <property type="entry name" value="tRNA-synt_1c"/>
    <property type="match status" value="2"/>
</dbReference>
<dbReference type="GO" id="GO:0004818">
    <property type="term" value="F:glutamate-tRNA ligase activity"/>
    <property type="evidence" value="ECO:0007669"/>
    <property type="project" value="TreeGrafter"/>
</dbReference>
<feature type="non-terminal residue" evidence="6">
    <location>
        <position position="284"/>
    </location>
</feature>
<comment type="caution">
    <text evidence="6">The sequence shown here is derived from an EMBL/GenBank/DDBJ whole genome shotgun (WGS) entry which is preliminary data.</text>
</comment>
<protein>
    <recommendedName>
        <fullName evidence="5">Glutamyl/glutaminyl-tRNA synthetase class Ib catalytic domain-containing protein</fullName>
    </recommendedName>
</protein>
<evidence type="ECO:0000259" key="5">
    <source>
        <dbReference type="Pfam" id="PF00749"/>
    </source>
</evidence>
<dbReference type="InterPro" id="IPR014729">
    <property type="entry name" value="Rossmann-like_a/b/a_fold"/>
</dbReference>
<keyword evidence="4" id="KW-0030">Aminoacyl-tRNA synthetase</keyword>
<dbReference type="InterPro" id="IPR020058">
    <property type="entry name" value="Glu/Gln-tRNA-synth_Ib_cat-dom"/>
</dbReference>